<organism evidence="2 3">
    <name type="scientific">Nonomuraea fuscirosea</name>
    <dbReference type="NCBI Taxonomy" id="1291556"/>
    <lineage>
        <taxon>Bacteria</taxon>
        <taxon>Bacillati</taxon>
        <taxon>Actinomycetota</taxon>
        <taxon>Actinomycetes</taxon>
        <taxon>Streptosporangiales</taxon>
        <taxon>Streptosporangiaceae</taxon>
        <taxon>Nonomuraea</taxon>
    </lineage>
</organism>
<feature type="transmembrane region" description="Helical" evidence="1">
    <location>
        <begin position="262"/>
        <end position="278"/>
    </location>
</feature>
<dbReference type="Proteomes" id="UP000238312">
    <property type="component" value="Unassembled WGS sequence"/>
</dbReference>
<feature type="transmembrane region" description="Helical" evidence="1">
    <location>
        <begin position="148"/>
        <end position="168"/>
    </location>
</feature>
<dbReference type="AlphaFoldDB" id="A0A2T0NAV5"/>
<keyword evidence="1" id="KW-1133">Transmembrane helix</keyword>
<gene>
    <name evidence="2" type="ORF">B0I32_101239</name>
</gene>
<protein>
    <submittedName>
        <fullName evidence="2">Uncharacterized protein</fullName>
    </submittedName>
</protein>
<feature type="transmembrane region" description="Helical" evidence="1">
    <location>
        <begin position="236"/>
        <end position="256"/>
    </location>
</feature>
<keyword evidence="1" id="KW-0472">Membrane</keyword>
<accession>A0A2T0NAV5</accession>
<proteinExistence type="predicted"/>
<reference evidence="2 3" key="1">
    <citation type="submission" date="2018-03" db="EMBL/GenBank/DDBJ databases">
        <title>Genomic Encyclopedia of Type Strains, Phase III (KMG-III): the genomes of soil and plant-associated and newly described type strains.</title>
        <authorList>
            <person name="Whitman W."/>
        </authorList>
    </citation>
    <scope>NUCLEOTIDE SEQUENCE [LARGE SCALE GENOMIC DNA]</scope>
    <source>
        <strain evidence="2 3">CGMCC 4.7104</strain>
    </source>
</reference>
<evidence type="ECO:0000313" key="3">
    <source>
        <dbReference type="Proteomes" id="UP000238312"/>
    </source>
</evidence>
<feature type="transmembrane region" description="Helical" evidence="1">
    <location>
        <begin position="97"/>
        <end position="119"/>
    </location>
</feature>
<evidence type="ECO:0000313" key="2">
    <source>
        <dbReference type="EMBL" id="PRX70152.1"/>
    </source>
</evidence>
<feature type="transmembrane region" description="Helical" evidence="1">
    <location>
        <begin position="66"/>
        <end position="85"/>
    </location>
</feature>
<dbReference type="EMBL" id="PVNG01000001">
    <property type="protein sequence ID" value="PRX70152.1"/>
    <property type="molecule type" value="Genomic_DNA"/>
</dbReference>
<name>A0A2T0NAV5_9ACTN</name>
<comment type="caution">
    <text evidence="2">The sequence shown here is derived from an EMBL/GenBank/DDBJ whole genome shotgun (WGS) entry which is preliminary data.</text>
</comment>
<evidence type="ECO:0000256" key="1">
    <source>
        <dbReference type="SAM" id="Phobius"/>
    </source>
</evidence>
<keyword evidence="3" id="KW-1185">Reference proteome</keyword>
<sequence>MMKQTWRPGYSCVTSIEGSIQTTRMRGVMTHGAVIMTFMLLTEMASPPGAEEMAGLRDGARAARRGALVALIASISLLATAQLLADRATTREQALPLAVLSLGVFAVAVPALAITQYVWGARARMVRRRERELYALTRSGPARPLTRLALAAGWTVTLLLGWTVPRFFREAAWYSFADALAWAVEVLSVVSVAAGVLFLLWWARDVAGTVARALRSGGSPGDPWDPGRGARPREGAALWTGAAVAVVALLGARAHLWEPATGVVYVLLTAALVCGVVTDE</sequence>
<keyword evidence="1" id="KW-0812">Transmembrane</keyword>
<feature type="transmembrane region" description="Helical" evidence="1">
    <location>
        <begin position="180"/>
        <end position="202"/>
    </location>
</feature>